<dbReference type="InterPro" id="IPR036291">
    <property type="entry name" value="NAD(P)-bd_dom_sf"/>
</dbReference>
<dbReference type="Proteomes" id="UP000298252">
    <property type="component" value="Unassembled WGS sequence"/>
</dbReference>
<proteinExistence type="inferred from homology"/>
<dbReference type="PRINTS" id="PR00080">
    <property type="entry name" value="SDRFAMILY"/>
</dbReference>
<dbReference type="RefSeq" id="WP_092341295.1">
    <property type="nucleotide sequence ID" value="NZ_FNIB01000008.1"/>
</dbReference>
<dbReference type="PANTHER" id="PTHR42879:SF2">
    <property type="entry name" value="3-OXOACYL-[ACYL-CARRIER-PROTEIN] REDUCTASE FABG"/>
    <property type="match status" value="1"/>
</dbReference>
<dbReference type="InterPro" id="IPR050259">
    <property type="entry name" value="SDR"/>
</dbReference>
<dbReference type="Proteomes" id="UP000199639">
    <property type="component" value="Unassembled WGS sequence"/>
</dbReference>
<dbReference type="Pfam" id="PF13561">
    <property type="entry name" value="adh_short_C2"/>
    <property type="match status" value="1"/>
</dbReference>
<dbReference type="InterPro" id="IPR002347">
    <property type="entry name" value="SDR_fam"/>
</dbReference>
<comment type="similarity">
    <text evidence="1">Belongs to the short-chain dehydrogenases/reductases (SDR) family.</text>
</comment>
<organism evidence="4 6">
    <name type="scientific">Cryobacterium flavum</name>
    <dbReference type="NCBI Taxonomy" id="1424659"/>
    <lineage>
        <taxon>Bacteria</taxon>
        <taxon>Bacillati</taxon>
        <taxon>Actinomycetota</taxon>
        <taxon>Actinomycetes</taxon>
        <taxon>Micrococcales</taxon>
        <taxon>Microbacteriaceae</taxon>
        <taxon>Cryobacterium</taxon>
    </lineage>
</organism>
<evidence type="ECO:0000256" key="2">
    <source>
        <dbReference type="ARBA" id="ARBA00023002"/>
    </source>
</evidence>
<dbReference type="CDD" id="cd05233">
    <property type="entry name" value="SDR_c"/>
    <property type="match status" value="1"/>
</dbReference>
<keyword evidence="2" id="KW-0560">Oxidoreductase</keyword>
<name>A0A4R8VGD3_9MICO</name>
<evidence type="ECO:0000256" key="1">
    <source>
        <dbReference type="ARBA" id="ARBA00006484"/>
    </source>
</evidence>
<dbReference type="EMBL" id="SOFD01000002">
    <property type="protein sequence ID" value="TFB82311.1"/>
    <property type="molecule type" value="Genomic_DNA"/>
</dbReference>
<sequence length="243" mass="25542">MTAPRKRALITGAARNIGRATALALARQGFDIVVHTRRDEEGALEVARQIERLGVHAEVVLADLADADAVQRVIGEIGRVDVLVNNAAIRPRRPFLEVVPAEWREVFAVNVEAPVALCQAFIPGMQAAGWGRIVSMTGVRSQVGAAGRASSSAAKHALVGLTRSLAQEFGRDGITVNAVCPGTIITDRDEPDSARMIERAGVGVLGRFGQPDDIAAVVGFLVSEAGGYVTGQTWGANGGELMS</sequence>
<dbReference type="STRING" id="1424659.SAMN05216368_108218"/>
<reference evidence="5 7" key="2">
    <citation type="submission" date="2019-03" db="EMBL/GenBank/DDBJ databases">
        <title>Genomics of glacier-inhabiting Cryobacterium strains.</title>
        <authorList>
            <person name="Liu Q."/>
            <person name="Xin Y.-H."/>
        </authorList>
    </citation>
    <scope>NUCLEOTIDE SEQUENCE [LARGE SCALE GENOMIC DNA]</scope>
    <source>
        <strain evidence="5 7">Hh8</strain>
    </source>
</reference>
<evidence type="ECO:0000313" key="4">
    <source>
        <dbReference type="EMBL" id="SDN96695.1"/>
    </source>
</evidence>
<evidence type="ECO:0000259" key="3">
    <source>
        <dbReference type="SMART" id="SM00822"/>
    </source>
</evidence>
<dbReference type="EMBL" id="FNIB01000008">
    <property type="protein sequence ID" value="SDN96695.1"/>
    <property type="molecule type" value="Genomic_DNA"/>
</dbReference>
<feature type="domain" description="Ketoreductase" evidence="3">
    <location>
        <begin position="6"/>
        <end position="182"/>
    </location>
</feature>
<evidence type="ECO:0000313" key="5">
    <source>
        <dbReference type="EMBL" id="TFB82311.1"/>
    </source>
</evidence>
<dbReference type="AlphaFoldDB" id="A0A4R8VGD3"/>
<dbReference type="InterPro" id="IPR057326">
    <property type="entry name" value="KR_dom"/>
</dbReference>
<accession>A0A4R8VGD3</accession>
<keyword evidence="7" id="KW-1185">Reference proteome</keyword>
<dbReference type="PANTHER" id="PTHR42879">
    <property type="entry name" value="3-OXOACYL-(ACYL-CARRIER-PROTEIN) REDUCTASE"/>
    <property type="match status" value="1"/>
</dbReference>
<dbReference type="PRINTS" id="PR00081">
    <property type="entry name" value="GDHRDH"/>
</dbReference>
<dbReference type="SMART" id="SM00822">
    <property type="entry name" value="PKS_KR"/>
    <property type="match status" value="1"/>
</dbReference>
<dbReference type="SUPFAM" id="SSF51735">
    <property type="entry name" value="NAD(P)-binding Rossmann-fold domains"/>
    <property type="match status" value="1"/>
</dbReference>
<dbReference type="FunFam" id="3.40.50.720:FF:000084">
    <property type="entry name" value="Short-chain dehydrogenase reductase"/>
    <property type="match status" value="1"/>
</dbReference>
<dbReference type="GO" id="GO:0016491">
    <property type="term" value="F:oxidoreductase activity"/>
    <property type="evidence" value="ECO:0007669"/>
    <property type="project" value="UniProtKB-KW"/>
</dbReference>
<gene>
    <name evidence="5" type="ORF">E3O21_01260</name>
    <name evidence="4" type="ORF">SAMN05216368_108218</name>
</gene>
<dbReference type="Gene3D" id="3.40.50.720">
    <property type="entry name" value="NAD(P)-binding Rossmann-like Domain"/>
    <property type="match status" value="1"/>
</dbReference>
<evidence type="ECO:0000313" key="6">
    <source>
        <dbReference type="Proteomes" id="UP000199639"/>
    </source>
</evidence>
<reference evidence="4 6" key="1">
    <citation type="submission" date="2016-10" db="EMBL/GenBank/DDBJ databases">
        <authorList>
            <person name="Varghese N."/>
            <person name="Submissions S."/>
        </authorList>
    </citation>
    <scope>NUCLEOTIDE SEQUENCE [LARGE SCALE GENOMIC DNA]</scope>
    <source>
        <strain evidence="4 6">CGMCC 1.11215</strain>
    </source>
</reference>
<evidence type="ECO:0000313" key="7">
    <source>
        <dbReference type="Proteomes" id="UP000298252"/>
    </source>
</evidence>
<protein>
    <submittedName>
        <fullName evidence="4">3-oxoacyl-[acyl-carrier protein] reductase</fullName>
    </submittedName>
    <submittedName>
        <fullName evidence="5">SDR family oxidoreductase</fullName>
    </submittedName>
</protein>